<accession>A0A2W1NBS6</accession>
<feature type="compositionally biased region" description="Polar residues" evidence="1">
    <location>
        <begin position="426"/>
        <end position="435"/>
    </location>
</feature>
<evidence type="ECO:0000313" key="4">
    <source>
        <dbReference type="EMBL" id="PZE22119.1"/>
    </source>
</evidence>
<evidence type="ECO:0000256" key="1">
    <source>
        <dbReference type="SAM" id="MobiDB-lite"/>
    </source>
</evidence>
<dbReference type="SMART" id="SM00740">
    <property type="entry name" value="PASTA"/>
    <property type="match status" value="1"/>
</dbReference>
<reference evidence="4" key="1">
    <citation type="submission" date="2018-06" db="EMBL/GenBank/DDBJ databases">
        <title>Paenibacillus xerothermodurans sp. nov. an extremely dry heat resistant spore forming bacterium isolated from the soil of Cape Canaveral, Florida.</title>
        <authorList>
            <person name="Seuylemezian A."/>
            <person name="Kaur N."/>
            <person name="Patil P."/>
            <person name="Patil P."/>
            <person name="Mayilraj S."/>
            <person name="Vaishampayan P."/>
        </authorList>
    </citation>
    <scope>NUCLEOTIDE SEQUENCE [LARGE SCALE GENOMIC DNA]</scope>
    <source>
        <strain evidence="4">ATCC 27380</strain>
    </source>
</reference>
<keyword evidence="2" id="KW-0812">Transmembrane</keyword>
<feature type="region of interest" description="Disordered" evidence="1">
    <location>
        <begin position="342"/>
        <end position="446"/>
    </location>
</feature>
<dbReference type="SUPFAM" id="SSF56112">
    <property type="entry name" value="Protein kinase-like (PK-like)"/>
    <property type="match status" value="1"/>
</dbReference>
<feature type="compositionally biased region" description="Basic and acidic residues" evidence="1">
    <location>
        <begin position="258"/>
        <end position="275"/>
    </location>
</feature>
<dbReference type="AlphaFoldDB" id="A0A2W1NBS6"/>
<gene>
    <name evidence="4" type="ORF">CBW46_006960</name>
</gene>
<dbReference type="Proteomes" id="UP000214746">
    <property type="component" value="Unassembled WGS sequence"/>
</dbReference>
<dbReference type="InterPro" id="IPR011009">
    <property type="entry name" value="Kinase-like_dom_sf"/>
</dbReference>
<keyword evidence="2" id="KW-1133">Transmembrane helix</keyword>
<name>A0A2W1NBS6_PAEXE</name>
<feature type="compositionally biased region" description="Polar residues" evidence="1">
    <location>
        <begin position="364"/>
        <end position="373"/>
    </location>
</feature>
<feature type="compositionally biased region" description="Low complexity" evidence="1">
    <location>
        <begin position="242"/>
        <end position="257"/>
    </location>
</feature>
<evidence type="ECO:0000259" key="3">
    <source>
        <dbReference type="PROSITE" id="PS51178"/>
    </source>
</evidence>
<dbReference type="Gene3D" id="3.30.10.20">
    <property type="match status" value="1"/>
</dbReference>
<comment type="caution">
    <text evidence="4">The sequence shown here is derived from an EMBL/GenBank/DDBJ whole genome shotgun (WGS) entry which is preliminary data.</text>
</comment>
<sequence>MKSISNRYVLAESIARLNGGVLHKAQDLSLERTVLIYMLPYRGELTRKNYLVGLGNAVEKSAQAKFMQVLDAVFDDTHIYVILKHQGGQSLKHVIERNSFDFKDASSIIADFGETLSEANEERPIDFSLSAENLWLGDDRRVCVINWWDKVGGNRRLAKPLSILLYQLLTHNEKAPSDIQVFESQLQRVARDLDPAQRATAVNVLSNAYKERLPVVSFIQCLKDLRSGLPLEADMDAVPAAQGTAAAAPMASRPAEPGTDRRAGTSTRRAAELAMRRATPPVTSKAAEPTASQTYETSDDDGAEPTPAKKIVGRVFATASLGLLSLAVFVAVFAMLVNFSGNDDDPQSSAIASNSKPAPDADQKPTQPSQSAQPAEPAQPDDGTEQAEPDRPMDPAQPPETDAENSPPQEAPLENQEDSAAPDTENGVSVPTLTGLSKEAAEQQALSSGLKYTFYLEENPEAQGTVFRQDPLPNSPAAKGDHVTFWVSKGTKS</sequence>
<feature type="region of interest" description="Disordered" evidence="1">
    <location>
        <begin position="242"/>
        <end position="306"/>
    </location>
</feature>
<dbReference type="Gene3D" id="3.30.200.20">
    <property type="entry name" value="Phosphorylase Kinase, domain 1"/>
    <property type="match status" value="1"/>
</dbReference>
<feature type="domain" description="PASTA" evidence="3">
    <location>
        <begin position="424"/>
        <end position="489"/>
    </location>
</feature>
<organism evidence="4 5">
    <name type="scientific">Paenibacillus xerothermodurans</name>
    <dbReference type="NCBI Taxonomy" id="1977292"/>
    <lineage>
        <taxon>Bacteria</taxon>
        <taxon>Bacillati</taxon>
        <taxon>Bacillota</taxon>
        <taxon>Bacilli</taxon>
        <taxon>Bacillales</taxon>
        <taxon>Paenibacillaceae</taxon>
        <taxon>Paenibacillus</taxon>
    </lineage>
</organism>
<evidence type="ECO:0000313" key="5">
    <source>
        <dbReference type="Proteomes" id="UP000214746"/>
    </source>
</evidence>
<feature type="transmembrane region" description="Helical" evidence="2">
    <location>
        <begin position="315"/>
        <end position="337"/>
    </location>
</feature>
<dbReference type="Pfam" id="PF03793">
    <property type="entry name" value="PASTA"/>
    <property type="match status" value="1"/>
</dbReference>
<dbReference type="RefSeq" id="WP_089199262.1">
    <property type="nucleotide sequence ID" value="NZ_NHRJ02000002.1"/>
</dbReference>
<evidence type="ECO:0000256" key="2">
    <source>
        <dbReference type="SAM" id="Phobius"/>
    </source>
</evidence>
<dbReference type="InterPro" id="IPR005543">
    <property type="entry name" value="PASTA_dom"/>
</dbReference>
<dbReference type="EMBL" id="NHRJ02000002">
    <property type="protein sequence ID" value="PZE22119.1"/>
    <property type="molecule type" value="Genomic_DNA"/>
</dbReference>
<dbReference type="PROSITE" id="PS51178">
    <property type="entry name" value="PASTA"/>
    <property type="match status" value="1"/>
</dbReference>
<dbReference type="Gene3D" id="1.10.510.10">
    <property type="entry name" value="Transferase(Phosphotransferase) domain 1"/>
    <property type="match status" value="1"/>
</dbReference>
<dbReference type="CDD" id="cd06577">
    <property type="entry name" value="PASTA_pknB"/>
    <property type="match status" value="1"/>
</dbReference>
<protein>
    <submittedName>
        <fullName evidence="4">PASTA domain-containing protein</fullName>
    </submittedName>
</protein>
<keyword evidence="5" id="KW-1185">Reference proteome</keyword>
<dbReference type="OrthoDB" id="2677720at2"/>
<keyword evidence="2" id="KW-0472">Membrane</keyword>
<feature type="compositionally biased region" description="Polar residues" evidence="1">
    <location>
        <begin position="347"/>
        <end position="356"/>
    </location>
</feature>
<proteinExistence type="predicted"/>